<sequence>MVDKGGTSSKVDDLSRHLHGSDHPSIPLITTVLDGRNYWLWSIGIRTAQEAKDKIGFVDGSIKPPEDQVEYRKWKKVDYMVKSWLINSISEEISELFIFCLASKALWDVLEERYGVNKRASDVSLAKVNVTYSSMGEGSSALMAKAFQGKNEAETSKKRDISKKDKYCDHCKAKGHTRDVYIKMYGYLEWFKEFKEKKAMAQKKQMENLTSEGRTDTPISQDNDASTKVDLTNMVSYLMKEVQRLSKAKAKDEQRNQLHPTKGVLNVQREYETADEEEQIDVPDWVKVVLHFRSRYESANEYGDEI</sequence>
<reference evidence="3" key="1">
    <citation type="submission" date="2020-09" db="EMBL/GenBank/DDBJ databases">
        <title>Genome-Enabled Discovery of Anthraquinone Biosynthesis in Senna tora.</title>
        <authorList>
            <person name="Kang S.-H."/>
            <person name="Pandey R.P."/>
            <person name="Lee C.-M."/>
            <person name="Sim J.-S."/>
            <person name="Jeong J.-T."/>
            <person name="Choi B.-S."/>
            <person name="Jung M."/>
            <person name="Ginzburg D."/>
            <person name="Zhao K."/>
            <person name="Won S.Y."/>
            <person name="Oh T.-J."/>
            <person name="Yu Y."/>
            <person name="Kim N.-H."/>
            <person name="Lee O.R."/>
            <person name="Lee T.-H."/>
            <person name="Bashyal P."/>
            <person name="Kim T.-S."/>
            <person name="Lee W.-H."/>
            <person name="Kawkins C."/>
            <person name="Kim C.-K."/>
            <person name="Kim J.S."/>
            <person name="Ahn B.O."/>
            <person name="Rhee S.Y."/>
            <person name="Sohng J.K."/>
        </authorList>
    </citation>
    <scope>NUCLEOTIDE SEQUENCE</scope>
    <source>
        <tissue evidence="3">Leaf</tissue>
    </source>
</reference>
<evidence type="ECO:0000256" key="1">
    <source>
        <dbReference type="SAM" id="MobiDB-lite"/>
    </source>
</evidence>
<dbReference type="PANTHER" id="PTHR37610:SF40">
    <property type="entry name" value="OS01G0909600 PROTEIN"/>
    <property type="match status" value="1"/>
</dbReference>
<feature type="region of interest" description="Disordered" evidence="1">
    <location>
        <begin position="205"/>
        <end position="225"/>
    </location>
</feature>
<protein>
    <submittedName>
        <fullName evidence="3">Reverse transcriptase, RNA-dependent DNA polymerase</fullName>
    </submittedName>
</protein>
<dbReference type="EMBL" id="JAAIUW010000006">
    <property type="protein sequence ID" value="KAF7826701.1"/>
    <property type="molecule type" value="Genomic_DNA"/>
</dbReference>
<keyword evidence="3" id="KW-0695">RNA-directed DNA polymerase</keyword>
<organism evidence="3 4">
    <name type="scientific">Senna tora</name>
    <dbReference type="NCBI Taxonomy" id="362788"/>
    <lineage>
        <taxon>Eukaryota</taxon>
        <taxon>Viridiplantae</taxon>
        <taxon>Streptophyta</taxon>
        <taxon>Embryophyta</taxon>
        <taxon>Tracheophyta</taxon>
        <taxon>Spermatophyta</taxon>
        <taxon>Magnoliopsida</taxon>
        <taxon>eudicotyledons</taxon>
        <taxon>Gunneridae</taxon>
        <taxon>Pentapetalae</taxon>
        <taxon>rosids</taxon>
        <taxon>fabids</taxon>
        <taxon>Fabales</taxon>
        <taxon>Fabaceae</taxon>
        <taxon>Caesalpinioideae</taxon>
        <taxon>Cassia clade</taxon>
        <taxon>Senna</taxon>
    </lineage>
</organism>
<dbReference type="AlphaFoldDB" id="A0A834WPD9"/>
<dbReference type="OrthoDB" id="1302231at2759"/>
<accession>A0A834WPD9</accession>
<dbReference type="PANTHER" id="PTHR37610">
    <property type="entry name" value="CCHC-TYPE DOMAIN-CONTAINING PROTEIN"/>
    <property type="match status" value="1"/>
</dbReference>
<keyword evidence="3" id="KW-0548">Nucleotidyltransferase</keyword>
<feature type="domain" description="Retrotransposon Copia-like N-terminal" evidence="2">
    <location>
        <begin position="19"/>
        <end position="65"/>
    </location>
</feature>
<name>A0A834WPD9_9FABA</name>
<evidence type="ECO:0000259" key="2">
    <source>
        <dbReference type="Pfam" id="PF14244"/>
    </source>
</evidence>
<dbReference type="InterPro" id="IPR029472">
    <property type="entry name" value="Copia-like_N"/>
</dbReference>
<keyword evidence="4" id="KW-1185">Reference proteome</keyword>
<evidence type="ECO:0000313" key="3">
    <source>
        <dbReference type="EMBL" id="KAF7826701.1"/>
    </source>
</evidence>
<dbReference type="Pfam" id="PF14244">
    <property type="entry name" value="Retrotran_gag_3"/>
    <property type="match status" value="1"/>
</dbReference>
<keyword evidence="3" id="KW-0808">Transferase</keyword>
<evidence type="ECO:0000313" key="4">
    <source>
        <dbReference type="Proteomes" id="UP000634136"/>
    </source>
</evidence>
<comment type="caution">
    <text evidence="3">The sequence shown here is derived from an EMBL/GenBank/DDBJ whole genome shotgun (WGS) entry which is preliminary data.</text>
</comment>
<dbReference type="GO" id="GO:0003964">
    <property type="term" value="F:RNA-directed DNA polymerase activity"/>
    <property type="evidence" value="ECO:0007669"/>
    <property type="project" value="UniProtKB-KW"/>
</dbReference>
<dbReference type="Proteomes" id="UP000634136">
    <property type="component" value="Unassembled WGS sequence"/>
</dbReference>
<gene>
    <name evidence="3" type="ORF">G2W53_017865</name>
</gene>
<feature type="compositionally biased region" description="Polar residues" evidence="1">
    <location>
        <begin position="207"/>
        <end position="225"/>
    </location>
</feature>
<proteinExistence type="predicted"/>